<dbReference type="Proteomes" id="UP000010121">
    <property type="component" value="Unassembled WGS sequence"/>
</dbReference>
<keyword evidence="4" id="KW-1185">Reference proteome</keyword>
<proteinExistence type="predicted"/>
<dbReference type="InterPro" id="IPR023346">
    <property type="entry name" value="Lysozyme-like_dom_sf"/>
</dbReference>
<organism evidence="3 4">
    <name type="scientific">Rhodobacter ferrooxidans</name>
    <dbReference type="NCBI Taxonomy" id="371731"/>
    <lineage>
        <taxon>Bacteria</taxon>
        <taxon>Pseudomonadati</taxon>
        <taxon>Pseudomonadota</taxon>
        <taxon>Alphaproteobacteria</taxon>
        <taxon>Rhodobacterales</taxon>
        <taxon>Rhodobacter group</taxon>
        <taxon>Rhodobacter</taxon>
    </lineage>
</organism>
<dbReference type="CDD" id="cd13399">
    <property type="entry name" value="Slt35-like"/>
    <property type="match status" value="1"/>
</dbReference>
<dbReference type="STRING" id="371731.Rsw2DRAFT_3162"/>
<dbReference type="PANTHER" id="PTHR30163">
    <property type="entry name" value="MEMBRANE-BOUND LYTIC MUREIN TRANSGLYCOSYLASE B"/>
    <property type="match status" value="1"/>
</dbReference>
<dbReference type="AlphaFoldDB" id="C8S534"/>
<name>C8S534_9RHOB</name>
<evidence type="ECO:0000313" key="3">
    <source>
        <dbReference type="EMBL" id="EEW23899.1"/>
    </source>
</evidence>
<comment type="caution">
    <text evidence="3">The sequence shown here is derived from an EMBL/GenBank/DDBJ whole genome shotgun (WGS) entry which is preliminary data.</text>
</comment>
<dbReference type="eggNOG" id="COG2951">
    <property type="taxonomic scope" value="Bacteria"/>
</dbReference>
<dbReference type="PANTHER" id="PTHR30163:SF8">
    <property type="entry name" value="LYTIC MUREIN TRANSGLYCOSYLASE"/>
    <property type="match status" value="1"/>
</dbReference>
<dbReference type="SUPFAM" id="SSF53955">
    <property type="entry name" value="Lysozyme-like"/>
    <property type="match status" value="1"/>
</dbReference>
<feature type="domain" description="Transglycosylase SLT" evidence="2">
    <location>
        <begin position="37"/>
        <end position="238"/>
    </location>
</feature>
<feature type="chain" id="PRO_5002989816" description="Transglycosylase SLT domain-containing protein" evidence="1">
    <location>
        <begin position="28"/>
        <end position="271"/>
    </location>
</feature>
<dbReference type="GO" id="GO:0009253">
    <property type="term" value="P:peptidoglycan catabolic process"/>
    <property type="evidence" value="ECO:0007669"/>
    <property type="project" value="TreeGrafter"/>
</dbReference>
<sequence>MRFVFLHKFIMPIITAVLLTSAPAAQAATCGNTSSGFEAWKAEMADEAASAGVGKRGIAALMGASYATRTIGADRNQKSFKYTLAKFLQVRGADTIVSQGRKRLAQSPEFYASLERRFGVPAGVVIAIHGMETGFGGFMGDSNVVSAIATLAYDCRRTEFFTGHLLAALKLVDQGTISAATIGAKHGEVGHTQFLPGNVLRYGVDGDGDGRIDLSNQSDALASTANYLAAKGWRPGAGFQKGEPNFAVIKEWNAATVYQEAIAIMGARIGG</sequence>
<protein>
    <recommendedName>
        <fullName evidence="2">Transglycosylase SLT domain-containing protein</fullName>
    </recommendedName>
</protein>
<dbReference type="GO" id="GO:0008933">
    <property type="term" value="F:peptidoglycan lytic transglycosylase activity"/>
    <property type="evidence" value="ECO:0007669"/>
    <property type="project" value="TreeGrafter"/>
</dbReference>
<dbReference type="InterPro" id="IPR043426">
    <property type="entry name" value="MltB-like"/>
</dbReference>
<dbReference type="Pfam" id="PF13406">
    <property type="entry name" value="SLT_2"/>
    <property type="match status" value="1"/>
</dbReference>
<dbReference type="Gene3D" id="1.10.530.10">
    <property type="match status" value="1"/>
</dbReference>
<gene>
    <name evidence="3" type="ORF">Rsw2DRAFT_3162</name>
</gene>
<evidence type="ECO:0000256" key="1">
    <source>
        <dbReference type="SAM" id="SignalP"/>
    </source>
</evidence>
<dbReference type="EMBL" id="ACYY01000030">
    <property type="protein sequence ID" value="EEW23899.1"/>
    <property type="molecule type" value="Genomic_DNA"/>
</dbReference>
<dbReference type="InterPro" id="IPR031304">
    <property type="entry name" value="SLT_2"/>
</dbReference>
<reference evidence="3 4" key="1">
    <citation type="submission" date="2009-08" db="EMBL/GenBank/DDBJ databases">
        <title>The draft genome of Rhodobacter sp. SW2.</title>
        <authorList>
            <consortium name="US DOE Joint Genome Institute (JGI-PGF)"/>
            <person name="Lucas S."/>
            <person name="Copeland A."/>
            <person name="Lapidus A."/>
            <person name="Glavina del Rio T."/>
            <person name="Tice H."/>
            <person name="Bruce D."/>
            <person name="Goodwin L."/>
            <person name="Pitluck S."/>
            <person name="Larimer F."/>
            <person name="Land M.L."/>
            <person name="Hauser L."/>
            <person name="Emerson D."/>
        </authorList>
    </citation>
    <scope>NUCLEOTIDE SEQUENCE [LARGE SCALE GENOMIC DNA]</scope>
    <source>
        <strain evidence="3 4">SW2</strain>
    </source>
</reference>
<keyword evidence="1" id="KW-0732">Signal</keyword>
<dbReference type="Gene3D" id="1.10.8.350">
    <property type="entry name" value="Bacterial muramidase"/>
    <property type="match status" value="1"/>
</dbReference>
<evidence type="ECO:0000259" key="2">
    <source>
        <dbReference type="Pfam" id="PF13406"/>
    </source>
</evidence>
<evidence type="ECO:0000313" key="4">
    <source>
        <dbReference type="Proteomes" id="UP000010121"/>
    </source>
</evidence>
<accession>C8S534</accession>
<feature type="signal peptide" evidence="1">
    <location>
        <begin position="1"/>
        <end position="27"/>
    </location>
</feature>